<dbReference type="InterPro" id="IPR050131">
    <property type="entry name" value="Peptidase_S8_subtilisin-like"/>
</dbReference>
<evidence type="ECO:0000256" key="6">
    <source>
        <dbReference type="ARBA" id="ARBA00022825"/>
    </source>
</evidence>
<protein>
    <recommendedName>
        <fullName evidence="18">Subtilisin</fullName>
    </recommendedName>
</protein>
<dbReference type="Proteomes" id="UP000266841">
    <property type="component" value="Unassembled WGS sequence"/>
</dbReference>
<dbReference type="OMA" id="SLRDFQC"/>
<dbReference type="InterPro" id="IPR036852">
    <property type="entry name" value="Peptidase_S8/S53_dom_sf"/>
</dbReference>
<evidence type="ECO:0000256" key="3">
    <source>
        <dbReference type="ARBA" id="ARBA00022438"/>
    </source>
</evidence>
<evidence type="ECO:0008006" key="18">
    <source>
        <dbReference type="Google" id="ProtNLM"/>
    </source>
</evidence>
<feature type="coiled-coil region" evidence="9">
    <location>
        <begin position="226"/>
        <end position="253"/>
    </location>
</feature>
<comment type="caution">
    <text evidence="16">The sequence shown here is derived from an EMBL/GenBank/DDBJ whole genome shotgun (WGS) entry which is preliminary data.</text>
</comment>
<feature type="region of interest" description="Disordered" evidence="10">
    <location>
        <begin position="1120"/>
        <end position="1143"/>
    </location>
</feature>
<dbReference type="PROSITE" id="PS00138">
    <property type="entry name" value="SUBTILASE_SER"/>
    <property type="match status" value="1"/>
</dbReference>
<dbReference type="InterPro" id="IPR046940">
    <property type="entry name" value="TPPII_Ig-like_sf"/>
</dbReference>
<dbReference type="PROSITE" id="PS51892">
    <property type="entry name" value="SUBTILASE"/>
    <property type="match status" value="1"/>
</dbReference>
<evidence type="ECO:0000256" key="8">
    <source>
        <dbReference type="PROSITE-ProRule" id="PRU01240"/>
    </source>
</evidence>
<dbReference type="PANTHER" id="PTHR43806">
    <property type="entry name" value="PEPTIDASE S8"/>
    <property type="match status" value="1"/>
</dbReference>
<evidence type="ECO:0000259" key="15">
    <source>
        <dbReference type="Pfam" id="PF21316"/>
    </source>
</evidence>
<feature type="compositionally biased region" description="Basic and acidic residues" evidence="10">
    <location>
        <begin position="1127"/>
        <end position="1139"/>
    </location>
</feature>
<keyword evidence="4" id="KW-0645">Protease</keyword>
<evidence type="ECO:0000256" key="10">
    <source>
        <dbReference type="SAM" id="MobiDB-lite"/>
    </source>
</evidence>
<dbReference type="InterPro" id="IPR000209">
    <property type="entry name" value="Peptidase_S8/S53_dom"/>
</dbReference>
<feature type="domain" description="Tripeptidyl peptidase II second Ig-like" evidence="13">
    <location>
        <begin position="893"/>
        <end position="1090"/>
    </location>
</feature>
<dbReference type="Pfam" id="PF12580">
    <property type="entry name" value="TPPII"/>
    <property type="match status" value="1"/>
</dbReference>
<keyword evidence="11" id="KW-0732">Signal</keyword>
<sequence>MLALALLLTLSLSLIALDSASGFSPQATFAHSNNLSFPTGPRTLLNMKTSKAIPKEETGIYELFEQYPKADGRGVKIAILDTGCDLAARGLNSTTSDGVTPKYIDFIDCTGDGDIHVGNKTVDIDFSATKTLEGLSGRNLTLGAWAEGVDQVSDLLCCLFVPSSPNDTVQVKLGAIRLFELLPGNVERRIKRERKDAFLTKHTALLSSTQATLDGLPTNESDKDKKKAIDDEKKELELLIEQLNSIAESYEDYGPLMDVVMFQQGGTWKAVIDLDANGDLTSATPMAPFAVNRDVGELRFGSAVTFCVQVYDEGKTLSIVTDAGSHGESCESRTHVAGITGCYFPSEDEDEDDLNGVAPGAQILACKIGDGRLGSTETGTGLIRALIAAKKHGCDLVNLSYGEPSWQPDSGRVSDIFAKAVNDWGMLVFTSAGNDGPALSSLGSPGSESAPVTVGAWASPKMMTEQYSTLPPAEGEEALQSASYYFSSRGPTPDGALPDVCAPGGAIAPIPRHSLQGKAQYHGTSMSSPNACGVAACILSAVRDSGLNIGPHELKRALKNTAKTTGIFDPFAQGAGLVSALDCVEHILAHNGKPGQSLAVAATIPGRDNARGLYLRDEIELEAPMSFSITVKPQFSHANIRTSEEMEDILSLELDLKLESSASWVTCPESLRLLSAQERNGQAFAIRLNTTSLKPGVHYATVSGHDDGSRGSLFSLPITVVVPHSRFVDKEHRVYKIGVKEEISLADNGVDYTTTFNLVPGVPNRRFITVPQGAEFATIKVKPGQYSDSAVAPRVYLHAVPFVRGDMHNVMNQLKKVYQVRDGVEHEFDVRVKGGSTLELCQQLLWLANPSPALVTATVEFHSYGARSQTLISSQPVVIGASSGFARLGADAFLRSEVLNPTANLKSVQRTLRPKDVAITLGSNDLDKIPVSDAERRASKEETAQQIYEMRTTYEFKVEGDKDIAVRPCVTSLFYQIYDSPVDSQLWVMEDSSGQVLSYGSCMHHADSVKLKKGTYTVKLLLRHPSRSTLEKLKHTPIEINMDLNEKLACQVNSRLAAASTPDLKADALGKKVLTKGAHQDVYVSRPATDLPAFVSPGDVLVGAISLDKDKEGVTSMKIIYPVPPKPSKDEKKDDKKADTEEEKTLEDVVFEAKLAHLAKIRSKNSSLYADISNEMKEERPTNIKLLTELLSSTLESPKPETEKDDETSWRARAVGAVYADGKKAIDTASLAQYFGTNAPDKDELDEDKDAKDRDKEMKEQRDFLRKVLLSHAFLAGILADEDSSFSDQFAEAVKELKTWVKADVVKDDKDKVKLTLVNARHARICKGKVASAIAALIKAKKEFNGKELKQINEELIKVYGLGEGMEHLVLNGKDTMYAQYPSFKRSI</sequence>
<evidence type="ECO:0000313" key="16">
    <source>
        <dbReference type="EMBL" id="EJK46137.1"/>
    </source>
</evidence>
<dbReference type="GO" id="GO:0005829">
    <property type="term" value="C:cytosol"/>
    <property type="evidence" value="ECO:0007669"/>
    <property type="project" value="TreeGrafter"/>
</dbReference>
<feature type="chain" id="PRO_5003840283" description="Subtilisin" evidence="11">
    <location>
        <begin position="23"/>
        <end position="1388"/>
    </location>
</feature>
<comment type="catalytic activity">
    <reaction evidence="7">
        <text>Hydrolysis of proteins with broad specificity for peptide bonds, and a preference for a large uncharged residue in P1. Hydrolyzes peptide amides.</text>
        <dbReference type="EC" id="3.4.21.62"/>
    </reaction>
</comment>
<dbReference type="EMBL" id="AGNL01047959">
    <property type="protein sequence ID" value="EJK46137.1"/>
    <property type="molecule type" value="Genomic_DNA"/>
</dbReference>
<comment type="caution">
    <text evidence="8">Lacks conserved residue(s) required for the propagation of feature annotation.</text>
</comment>
<gene>
    <name evidence="16" type="ORF">THAOC_35212</name>
</gene>
<dbReference type="Gene3D" id="2.60.40.3170">
    <property type="match status" value="1"/>
</dbReference>
<evidence type="ECO:0000259" key="12">
    <source>
        <dbReference type="Pfam" id="PF00082"/>
    </source>
</evidence>
<keyword evidence="3" id="KW-0031">Aminopeptidase</keyword>
<evidence type="ECO:0000256" key="7">
    <source>
        <dbReference type="ARBA" id="ARBA00023529"/>
    </source>
</evidence>
<accession>K0RHP7</accession>
<evidence type="ECO:0000256" key="11">
    <source>
        <dbReference type="SAM" id="SignalP"/>
    </source>
</evidence>
<dbReference type="InterPro" id="IPR022229">
    <property type="entry name" value="TPPII_Ig-like-2"/>
</dbReference>
<dbReference type="PANTHER" id="PTHR43806:SF14">
    <property type="entry name" value="TRIPEPTIDYL-PEPTIDASE 2"/>
    <property type="match status" value="1"/>
</dbReference>
<feature type="domain" description="Peptidase S8/S53" evidence="12">
    <location>
        <begin position="72"/>
        <end position="575"/>
    </location>
</feature>
<dbReference type="Pfam" id="PF00082">
    <property type="entry name" value="Peptidase_S8"/>
    <property type="match status" value="1"/>
</dbReference>
<dbReference type="GO" id="GO:0004252">
    <property type="term" value="F:serine-type endopeptidase activity"/>
    <property type="evidence" value="ECO:0007669"/>
    <property type="project" value="UniProtKB-EC"/>
</dbReference>
<evidence type="ECO:0000256" key="1">
    <source>
        <dbReference type="ARBA" id="ARBA00001910"/>
    </source>
</evidence>
<reference evidence="16 17" key="1">
    <citation type="journal article" date="2012" name="Genome Biol.">
        <title>Genome and low-iron response of an oceanic diatom adapted to chronic iron limitation.</title>
        <authorList>
            <person name="Lommer M."/>
            <person name="Specht M."/>
            <person name="Roy A.S."/>
            <person name="Kraemer L."/>
            <person name="Andreson R."/>
            <person name="Gutowska M.A."/>
            <person name="Wolf J."/>
            <person name="Bergner S.V."/>
            <person name="Schilhabel M.B."/>
            <person name="Klostermeier U.C."/>
            <person name="Beiko R.G."/>
            <person name="Rosenstiel P."/>
            <person name="Hippler M."/>
            <person name="Laroche J."/>
        </authorList>
    </citation>
    <scope>NUCLEOTIDE SEQUENCE [LARGE SCALE GENOMIC DNA]</scope>
    <source>
        <strain evidence="16 17">CCMP1005</strain>
    </source>
</reference>
<dbReference type="InterPro" id="IPR015500">
    <property type="entry name" value="Peptidase_S8_subtilisin-rel"/>
</dbReference>
<feature type="region of interest" description="Disordered" evidence="10">
    <location>
        <begin position="1238"/>
        <end position="1257"/>
    </location>
</feature>
<keyword evidence="5" id="KW-0378">Hydrolase</keyword>
<dbReference type="Gene3D" id="3.40.50.200">
    <property type="entry name" value="Peptidase S8/S53 domain"/>
    <property type="match status" value="2"/>
</dbReference>
<dbReference type="Pfam" id="PF21223">
    <property type="entry name" value="TPPII_Ig-like-1"/>
    <property type="match status" value="1"/>
</dbReference>
<keyword evidence="6" id="KW-0720">Serine protease</keyword>
<dbReference type="InterPro" id="IPR048384">
    <property type="entry name" value="TPPII_GBD"/>
</dbReference>
<dbReference type="PRINTS" id="PR00723">
    <property type="entry name" value="SUBTILISIN"/>
</dbReference>
<feature type="domain" description="Tripeptidyl-peptidase II first Ig-like" evidence="14">
    <location>
        <begin position="606"/>
        <end position="721"/>
    </location>
</feature>
<keyword evidence="9" id="KW-0175">Coiled coil</keyword>
<dbReference type="InterPro" id="IPR023828">
    <property type="entry name" value="Peptidase_S8_Ser-AS"/>
</dbReference>
<dbReference type="GO" id="GO:0008240">
    <property type="term" value="F:tripeptidyl-peptidase activity"/>
    <property type="evidence" value="ECO:0007669"/>
    <property type="project" value="UniProtKB-EC"/>
</dbReference>
<evidence type="ECO:0000259" key="14">
    <source>
        <dbReference type="Pfam" id="PF21223"/>
    </source>
</evidence>
<proteinExistence type="inferred from homology"/>
<dbReference type="GO" id="GO:0004177">
    <property type="term" value="F:aminopeptidase activity"/>
    <property type="evidence" value="ECO:0007669"/>
    <property type="project" value="UniProtKB-KW"/>
</dbReference>
<evidence type="ECO:0000259" key="13">
    <source>
        <dbReference type="Pfam" id="PF12580"/>
    </source>
</evidence>
<dbReference type="eggNOG" id="KOG1114">
    <property type="taxonomic scope" value="Eukaryota"/>
</dbReference>
<name>K0RHP7_THAOC</name>
<dbReference type="SUPFAM" id="SSF52743">
    <property type="entry name" value="Subtilisin-like"/>
    <property type="match status" value="1"/>
</dbReference>
<evidence type="ECO:0000256" key="4">
    <source>
        <dbReference type="ARBA" id="ARBA00022670"/>
    </source>
</evidence>
<evidence type="ECO:0000256" key="2">
    <source>
        <dbReference type="ARBA" id="ARBA00011073"/>
    </source>
</evidence>
<feature type="signal peptide" evidence="11">
    <location>
        <begin position="1"/>
        <end position="22"/>
    </location>
</feature>
<dbReference type="GO" id="GO:0006508">
    <property type="term" value="P:proteolysis"/>
    <property type="evidence" value="ECO:0007669"/>
    <property type="project" value="UniProtKB-KW"/>
</dbReference>
<keyword evidence="17" id="KW-1185">Reference proteome</keyword>
<feature type="domain" description="Tripeptidyl-peptidase II galactose-binding" evidence="15">
    <location>
        <begin position="759"/>
        <end position="846"/>
    </location>
</feature>
<evidence type="ECO:0000256" key="5">
    <source>
        <dbReference type="ARBA" id="ARBA00022801"/>
    </source>
</evidence>
<comment type="catalytic activity">
    <reaction evidence="1">
        <text>Release of an N-terminal tripeptide from a polypeptide.</text>
        <dbReference type="EC" id="3.4.14.10"/>
    </reaction>
</comment>
<organism evidence="16 17">
    <name type="scientific">Thalassiosira oceanica</name>
    <name type="common">Marine diatom</name>
    <dbReference type="NCBI Taxonomy" id="159749"/>
    <lineage>
        <taxon>Eukaryota</taxon>
        <taxon>Sar</taxon>
        <taxon>Stramenopiles</taxon>
        <taxon>Ochrophyta</taxon>
        <taxon>Bacillariophyta</taxon>
        <taxon>Coscinodiscophyceae</taxon>
        <taxon>Thalassiosirophycidae</taxon>
        <taxon>Thalassiosirales</taxon>
        <taxon>Thalassiosiraceae</taxon>
        <taxon>Thalassiosira</taxon>
    </lineage>
</organism>
<dbReference type="InterPro" id="IPR048383">
    <property type="entry name" value="TPPII_Ig-like-1"/>
</dbReference>
<dbReference type="Pfam" id="PF21316">
    <property type="entry name" value="TPPII_GBD"/>
    <property type="match status" value="1"/>
</dbReference>
<comment type="similarity">
    <text evidence="2 8">Belongs to the peptidase S8 family.</text>
</comment>
<evidence type="ECO:0000256" key="9">
    <source>
        <dbReference type="SAM" id="Coils"/>
    </source>
</evidence>
<evidence type="ECO:0000313" key="17">
    <source>
        <dbReference type="Proteomes" id="UP000266841"/>
    </source>
</evidence>
<dbReference type="OrthoDB" id="10256524at2759"/>